<dbReference type="EMBL" id="CAJNXB010003410">
    <property type="protein sequence ID" value="CAF3312494.1"/>
    <property type="molecule type" value="Genomic_DNA"/>
</dbReference>
<evidence type="ECO:0000313" key="10">
    <source>
        <dbReference type="EMBL" id="CAF4456646.1"/>
    </source>
</evidence>
<evidence type="ECO:0000256" key="2">
    <source>
        <dbReference type="SAM" id="SignalP"/>
    </source>
</evidence>
<comment type="caution">
    <text evidence="4">The sequence shown here is derived from an EMBL/GenBank/DDBJ whole genome shotgun (WGS) entry which is preliminary data.</text>
</comment>
<evidence type="ECO:0000313" key="3">
    <source>
        <dbReference type="EMBL" id="CAF3312494.1"/>
    </source>
</evidence>
<dbReference type="OrthoDB" id="10018864at2759"/>
<name>A0A817W1U4_9BILA</name>
<accession>A0A817W1U4</accession>
<evidence type="ECO:0000313" key="11">
    <source>
        <dbReference type="EMBL" id="CAF4469072.1"/>
    </source>
</evidence>
<dbReference type="AlphaFoldDB" id="A0A817W1U4"/>
<evidence type="ECO:0000313" key="13">
    <source>
        <dbReference type="Proteomes" id="UP000663873"/>
    </source>
</evidence>
<dbReference type="EMBL" id="CAJOBO010000171">
    <property type="protein sequence ID" value="CAF4151125.1"/>
    <property type="molecule type" value="Genomic_DNA"/>
</dbReference>
<dbReference type="Proteomes" id="UP000663865">
    <property type="component" value="Unassembled WGS sequence"/>
</dbReference>
<dbReference type="Proteomes" id="UP000663825">
    <property type="component" value="Unassembled WGS sequence"/>
</dbReference>
<dbReference type="EMBL" id="CAJNYU010001940">
    <property type="protein sequence ID" value="CAF3483804.1"/>
    <property type="molecule type" value="Genomic_DNA"/>
</dbReference>
<proteinExistence type="predicted"/>
<dbReference type="Proteomes" id="UP000663872">
    <property type="component" value="Unassembled WGS sequence"/>
</dbReference>
<organism evidence="4 12">
    <name type="scientific">Rotaria socialis</name>
    <dbReference type="NCBI Taxonomy" id="392032"/>
    <lineage>
        <taxon>Eukaryota</taxon>
        <taxon>Metazoa</taxon>
        <taxon>Spiralia</taxon>
        <taxon>Gnathifera</taxon>
        <taxon>Rotifera</taxon>
        <taxon>Eurotatoria</taxon>
        <taxon>Bdelloidea</taxon>
        <taxon>Philodinida</taxon>
        <taxon>Philodinidae</taxon>
        <taxon>Rotaria</taxon>
    </lineage>
</organism>
<dbReference type="Proteomes" id="UP000663838">
    <property type="component" value="Unassembled WGS sequence"/>
</dbReference>
<evidence type="ECO:0000313" key="4">
    <source>
        <dbReference type="EMBL" id="CAF3349079.1"/>
    </source>
</evidence>
<dbReference type="EMBL" id="CAJNYT010000430">
    <property type="protein sequence ID" value="CAF3349079.1"/>
    <property type="molecule type" value="Genomic_DNA"/>
</dbReference>
<evidence type="ECO:0000313" key="5">
    <source>
        <dbReference type="EMBL" id="CAF3483804.1"/>
    </source>
</evidence>
<evidence type="ECO:0000313" key="9">
    <source>
        <dbReference type="EMBL" id="CAF4409442.1"/>
    </source>
</evidence>
<dbReference type="EMBL" id="CAJOBQ010000732">
    <property type="protein sequence ID" value="CAF4409442.1"/>
    <property type="molecule type" value="Genomic_DNA"/>
</dbReference>
<evidence type="ECO:0000313" key="6">
    <source>
        <dbReference type="EMBL" id="CAF3710977.1"/>
    </source>
</evidence>
<evidence type="ECO:0000256" key="1">
    <source>
        <dbReference type="SAM" id="MobiDB-lite"/>
    </source>
</evidence>
<dbReference type="Proteomes" id="UP000663862">
    <property type="component" value="Unassembled WGS sequence"/>
</dbReference>
<feature type="region of interest" description="Disordered" evidence="1">
    <location>
        <begin position="74"/>
        <end position="95"/>
    </location>
</feature>
<evidence type="ECO:0000313" key="7">
    <source>
        <dbReference type="EMBL" id="CAF4107225.1"/>
    </source>
</evidence>
<gene>
    <name evidence="5" type="ORF">FME351_LOCUS15682</name>
    <name evidence="4" type="ORF">GRG538_LOCUS5355</name>
    <name evidence="8" type="ORF">HFQ381_LOCUS4353</name>
    <name evidence="6" type="ORF">KIK155_LOCUS27320</name>
    <name evidence="10" type="ORF">QYT958_LOCUS1071</name>
    <name evidence="3" type="ORF">TIS948_LOCUS19405</name>
    <name evidence="11" type="ORF">TOA249_LOCUS787</name>
    <name evidence="9" type="ORF">TSG867_LOCUS13611</name>
    <name evidence="7" type="ORF">UJA718_LOCUS686</name>
</gene>
<evidence type="ECO:0000313" key="12">
    <source>
        <dbReference type="Proteomes" id="UP000663872"/>
    </source>
</evidence>
<evidence type="ECO:0000313" key="8">
    <source>
        <dbReference type="EMBL" id="CAF4151125.1"/>
    </source>
</evidence>
<dbReference type="Proteomes" id="UP000663869">
    <property type="component" value="Unassembled WGS sequence"/>
</dbReference>
<keyword evidence="2" id="KW-0732">Signal</keyword>
<dbReference type="Proteomes" id="UP000663873">
    <property type="component" value="Unassembled WGS sequence"/>
</dbReference>
<feature type="signal peptide" evidence="2">
    <location>
        <begin position="1"/>
        <end position="26"/>
    </location>
</feature>
<sequence length="95" mass="11050">MNSRVIFFLCSVAVFLLMVSSSVVMADDQYYPKARKISNGAWLSAQHFQPLDKRGRFVFRDAANAHHYDPNNDYRFMNDDAQDADSSVDKRNWRL</sequence>
<reference evidence="4" key="1">
    <citation type="submission" date="2021-02" db="EMBL/GenBank/DDBJ databases">
        <authorList>
            <person name="Nowell W R."/>
        </authorList>
    </citation>
    <scope>NUCLEOTIDE SEQUENCE</scope>
</reference>
<protein>
    <submittedName>
        <fullName evidence="4">Uncharacterized protein</fullName>
    </submittedName>
</protein>
<dbReference type="Proteomes" id="UP000663851">
    <property type="component" value="Unassembled WGS sequence"/>
</dbReference>
<dbReference type="EMBL" id="CAJOBR010000055">
    <property type="protein sequence ID" value="CAF4456646.1"/>
    <property type="molecule type" value="Genomic_DNA"/>
</dbReference>
<keyword evidence="13" id="KW-1185">Reference proteome</keyword>
<dbReference type="EMBL" id="CAJOBS010000018">
    <property type="protein sequence ID" value="CAF4469072.1"/>
    <property type="molecule type" value="Genomic_DNA"/>
</dbReference>
<dbReference type="EMBL" id="CAJOBP010000036">
    <property type="protein sequence ID" value="CAF4107225.1"/>
    <property type="molecule type" value="Genomic_DNA"/>
</dbReference>
<feature type="chain" id="PRO_5036232352" evidence="2">
    <location>
        <begin position="27"/>
        <end position="95"/>
    </location>
</feature>
<dbReference type="Proteomes" id="UP000663848">
    <property type="component" value="Unassembled WGS sequence"/>
</dbReference>
<dbReference type="EMBL" id="CAJNYV010004967">
    <property type="protein sequence ID" value="CAF3710977.1"/>
    <property type="molecule type" value="Genomic_DNA"/>
</dbReference>